<organism evidence="1">
    <name type="scientific">marine metagenome</name>
    <dbReference type="NCBI Taxonomy" id="408172"/>
    <lineage>
        <taxon>unclassified sequences</taxon>
        <taxon>metagenomes</taxon>
        <taxon>ecological metagenomes</taxon>
    </lineage>
</organism>
<gene>
    <name evidence="1" type="ORF">METZ01_LOCUS130862</name>
</gene>
<protein>
    <submittedName>
        <fullName evidence="1">Uncharacterized protein</fullName>
    </submittedName>
</protein>
<feature type="non-terminal residue" evidence="1">
    <location>
        <position position="1"/>
    </location>
</feature>
<proteinExistence type="predicted"/>
<reference evidence="1" key="1">
    <citation type="submission" date="2018-05" db="EMBL/GenBank/DDBJ databases">
        <authorList>
            <person name="Lanie J.A."/>
            <person name="Ng W.-L."/>
            <person name="Kazmierczak K.M."/>
            <person name="Andrzejewski T.M."/>
            <person name="Davidsen T.M."/>
            <person name="Wayne K.J."/>
            <person name="Tettelin H."/>
            <person name="Glass J.I."/>
            <person name="Rusch D."/>
            <person name="Podicherti R."/>
            <person name="Tsui H.-C.T."/>
            <person name="Winkler M.E."/>
        </authorList>
    </citation>
    <scope>NUCLEOTIDE SEQUENCE</scope>
</reference>
<dbReference type="EMBL" id="UINC01018546">
    <property type="protein sequence ID" value="SVA78008.1"/>
    <property type="molecule type" value="Genomic_DNA"/>
</dbReference>
<sequence>VSGRHLDRLLADGDLDGLLRLIDGACEDGDWEALEQVSIRSRAAHDRGHQLWPAADHADHRLALEAPAEAAVAAVLRDATTFGIAPLAEVASTSHTWAEMDVHLPADAAGPIRAVVAHERVARGEDLTGAELAEDPLGLPLRLAAWEPTPAGPTIGAYAIDDPVPAPGPLAPVEPREPAKAGGPEAVPGLGALLDLTNVWTEQSNGRRSAVAVRGDATQAVTALTGAAGRRRALRGDEAFGLLAWAGASGGAHGRRRGMARGRFEAWWCASALTGLDADWPPDADDLGRAIGDLRWWRFDDGSPPTGWHLQLAVEDTLDGLAWALSARDSADPKD</sequence>
<dbReference type="AlphaFoldDB" id="A0A381YLR6"/>
<name>A0A381YLR6_9ZZZZ</name>
<accession>A0A381YLR6</accession>
<evidence type="ECO:0000313" key="1">
    <source>
        <dbReference type="EMBL" id="SVA78008.1"/>
    </source>
</evidence>